<keyword evidence="2" id="KW-0677">Repeat</keyword>
<dbReference type="OrthoDB" id="8922241at2759"/>
<keyword evidence="9" id="KW-1185">Reference proteome</keyword>
<dbReference type="GO" id="GO:0008270">
    <property type="term" value="F:zinc ion binding"/>
    <property type="evidence" value="ECO:0007669"/>
    <property type="project" value="UniProtKB-KW"/>
</dbReference>
<feature type="region of interest" description="Disordered" evidence="6">
    <location>
        <begin position="261"/>
        <end position="309"/>
    </location>
</feature>
<reference evidence="8" key="1">
    <citation type="journal article" date="2020" name="Stud. Mycol.">
        <title>101 Dothideomycetes genomes: a test case for predicting lifestyles and emergence of pathogens.</title>
        <authorList>
            <person name="Haridas S."/>
            <person name="Albert R."/>
            <person name="Binder M."/>
            <person name="Bloem J."/>
            <person name="Labutti K."/>
            <person name="Salamov A."/>
            <person name="Andreopoulos B."/>
            <person name="Baker S."/>
            <person name="Barry K."/>
            <person name="Bills G."/>
            <person name="Bluhm B."/>
            <person name="Cannon C."/>
            <person name="Castanera R."/>
            <person name="Culley D."/>
            <person name="Daum C."/>
            <person name="Ezra D."/>
            <person name="Gonzalez J."/>
            <person name="Henrissat B."/>
            <person name="Kuo A."/>
            <person name="Liang C."/>
            <person name="Lipzen A."/>
            <person name="Lutzoni F."/>
            <person name="Magnuson J."/>
            <person name="Mondo S."/>
            <person name="Nolan M."/>
            <person name="Ohm R."/>
            <person name="Pangilinan J."/>
            <person name="Park H.-J."/>
            <person name="Ramirez L."/>
            <person name="Alfaro M."/>
            <person name="Sun H."/>
            <person name="Tritt A."/>
            <person name="Yoshinaga Y."/>
            <person name="Zwiers L.-H."/>
            <person name="Turgeon B."/>
            <person name="Goodwin S."/>
            <person name="Spatafora J."/>
            <person name="Crous P."/>
            <person name="Grigoriev I."/>
        </authorList>
    </citation>
    <scope>NUCLEOTIDE SEQUENCE</scope>
    <source>
        <strain evidence="8">ATCC 74209</strain>
    </source>
</reference>
<feature type="compositionally biased region" description="Polar residues" evidence="6">
    <location>
        <begin position="299"/>
        <end position="309"/>
    </location>
</feature>
<dbReference type="PROSITE" id="PS50157">
    <property type="entry name" value="ZINC_FINGER_C2H2_2"/>
    <property type="match status" value="4"/>
</dbReference>
<dbReference type="Pfam" id="PF00096">
    <property type="entry name" value="zf-C2H2"/>
    <property type="match status" value="2"/>
</dbReference>
<dbReference type="PANTHER" id="PTHR24408">
    <property type="entry name" value="ZINC FINGER PROTEIN"/>
    <property type="match status" value="1"/>
</dbReference>
<dbReference type="Pfam" id="PF13912">
    <property type="entry name" value="zf-C2H2_6"/>
    <property type="match status" value="1"/>
</dbReference>
<comment type="caution">
    <text evidence="8">The sequence shown here is derived from an EMBL/GenBank/DDBJ whole genome shotgun (WGS) entry which is preliminary data.</text>
</comment>
<evidence type="ECO:0000256" key="5">
    <source>
        <dbReference type="PROSITE-ProRule" id="PRU00042"/>
    </source>
</evidence>
<dbReference type="PANTHER" id="PTHR24408:SF58">
    <property type="entry name" value="TRANSCRIPTION FACTOR (TFIIIA), PUTATIVE (AFU_ORTHOLOGUE AFUA_1G05150)-RELATED"/>
    <property type="match status" value="1"/>
</dbReference>
<dbReference type="SMART" id="SM00355">
    <property type="entry name" value="ZnF_C2H2"/>
    <property type="match status" value="5"/>
</dbReference>
<dbReference type="FunFam" id="3.30.160.60:FF:000110">
    <property type="entry name" value="Zinc finger protein-like"/>
    <property type="match status" value="1"/>
</dbReference>
<feature type="domain" description="C2H2-type" evidence="7">
    <location>
        <begin position="206"/>
        <end position="237"/>
    </location>
</feature>
<feature type="compositionally biased region" description="Polar residues" evidence="6">
    <location>
        <begin position="272"/>
        <end position="284"/>
    </location>
</feature>
<feature type="region of interest" description="Disordered" evidence="6">
    <location>
        <begin position="185"/>
        <end position="210"/>
    </location>
</feature>
<keyword evidence="4" id="KW-0862">Zinc</keyword>
<protein>
    <recommendedName>
        <fullName evidence="7">C2H2-type domain-containing protein</fullName>
    </recommendedName>
</protein>
<dbReference type="PROSITE" id="PS00028">
    <property type="entry name" value="ZINC_FINGER_C2H2_1"/>
    <property type="match status" value="2"/>
</dbReference>
<accession>A0A9P4JT48</accession>
<dbReference type="Proteomes" id="UP000799536">
    <property type="component" value="Unassembled WGS sequence"/>
</dbReference>
<evidence type="ECO:0000256" key="6">
    <source>
        <dbReference type="SAM" id="MobiDB-lite"/>
    </source>
</evidence>
<evidence type="ECO:0000313" key="9">
    <source>
        <dbReference type="Proteomes" id="UP000799536"/>
    </source>
</evidence>
<dbReference type="InterPro" id="IPR036236">
    <property type="entry name" value="Znf_C2H2_sf"/>
</dbReference>
<evidence type="ECO:0000256" key="2">
    <source>
        <dbReference type="ARBA" id="ARBA00022737"/>
    </source>
</evidence>
<dbReference type="GO" id="GO:0043565">
    <property type="term" value="F:sequence-specific DNA binding"/>
    <property type="evidence" value="ECO:0007669"/>
    <property type="project" value="TreeGrafter"/>
</dbReference>
<gene>
    <name evidence="8" type="ORF">GQ43DRAFT_225107</name>
</gene>
<evidence type="ECO:0000256" key="4">
    <source>
        <dbReference type="ARBA" id="ARBA00022833"/>
    </source>
</evidence>
<feature type="domain" description="C2H2-type" evidence="7">
    <location>
        <begin position="311"/>
        <end position="338"/>
    </location>
</feature>
<dbReference type="Gene3D" id="3.30.160.60">
    <property type="entry name" value="Classic Zinc Finger"/>
    <property type="match status" value="3"/>
</dbReference>
<keyword evidence="1" id="KW-0479">Metal-binding</keyword>
<name>A0A9P4JT48_9PLEO</name>
<proteinExistence type="predicted"/>
<dbReference type="GO" id="GO:0005634">
    <property type="term" value="C:nucleus"/>
    <property type="evidence" value="ECO:0007669"/>
    <property type="project" value="TreeGrafter"/>
</dbReference>
<feature type="compositionally biased region" description="Basic and acidic residues" evidence="6">
    <location>
        <begin position="261"/>
        <end position="271"/>
    </location>
</feature>
<organism evidence="8 9">
    <name type="scientific">Delitschia confertaspora ATCC 74209</name>
    <dbReference type="NCBI Taxonomy" id="1513339"/>
    <lineage>
        <taxon>Eukaryota</taxon>
        <taxon>Fungi</taxon>
        <taxon>Dikarya</taxon>
        <taxon>Ascomycota</taxon>
        <taxon>Pezizomycotina</taxon>
        <taxon>Dothideomycetes</taxon>
        <taxon>Pleosporomycetidae</taxon>
        <taxon>Pleosporales</taxon>
        <taxon>Delitschiaceae</taxon>
        <taxon>Delitschia</taxon>
    </lineage>
</organism>
<evidence type="ECO:0000256" key="1">
    <source>
        <dbReference type="ARBA" id="ARBA00022723"/>
    </source>
</evidence>
<feature type="domain" description="C2H2-type" evidence="7">
    <location>
        <begin position="237"/>
        <end position="260"/>
    </location>
</feature>
<dbReference type="InterPro" id="IPR013087">
    <property type="entry name" value="Znf_C2H2_type"/>
</dbReference>
<dbReference type="GO" id="GO:0000981">
    <property type="term" value="F:DNA-binding transcription factor activity, RNA polymerase II-specific"/>
    <property type="evidence" value="ECO:0007669"/>
    <property type="project" value="TreeGrafter"/>
</dbReference>
<keyword evidence="3 5" id="KW-0863">Zinc-finger</keyword>
<feature type="domain" description="C2H2-type" evidence="7">
    <location>
        <begin position="341"/>
        <end position="369"/>
    </location>
</feature>
<dbReference type="AlphaFoldDB" id="A0A9P4JT48"/>
<sequence length="415" mass="46681">MDGGDSHGAEAPLQDWQVTQRWVPSYITPQEQERVFDEGILNNLNNRALEPVEPHTFDSEYQPYRVQPYPQAGHILPSFPPGPEPVVDSAYPYYPPPPALQQPGESEPWSPYNLKHWALEYTPPGTTLLSEYAPLEDDHLPYPTSSSDIAGHSIYGPISNTLPHTEPLPSPTRYYPVLPYPDAPSSPVHPVAPTQPASSSGTSKRYACNRPGCRSKPFTRVADLNRHIATIHTGIKHRCGKCAREFNRADHLREHMRSYHHVEIGKRKPSDKNIQPEPSVSNEGIISGSGEEQRPGSEELSSINDPNRPSYTCGQCGKLFVRAGDLRKHEKVHMLSKDRDHKCDVCGRAFLYPKDLERHKRTQHPSADTPAFFCPILGCARSMQGKPFYRKDKLQEHARKIHGHRLDELVKVEAG</sequence>
<evidence type="ECO:0000313" key="8">
    <source>
        <dbReference type="EMBL" id="KAF2203939.1"/>
    </source>
</evidence>
<dbReference type="EMBL" id="ML993889">
    <property type="protein sequence ID" value="KAF2203939.1"/>
    <property type="molecule type" value="Genomic_DNA"/>
</dbReference>
<evidence type="ECO:0000259" key="7">
    <source>
        <dbReference type="PROSITE" id="PS50157"/>
    </source>
</evidence>
<dbReference type="SUPFAM" id="SSF57667">
    <property type="entry name" value="beta-beta-alpha zinc fingers"/>
    <property type="match status" value="2"/>
</dbReference>
<evidence type="ECO:0000256" key="3">
    <source>
        <dbReference type="ARBA" id="ARBA00022771"/>
    </source>
</evidence>